<dbReference type="AlphaFoldDB" id="A0A8J3QT38"/>
<dbReference type="RefSeq" id="WP_203920054.1">
    <property type="nucleotide sequence ID" value="NZ_BONZ01000043.1"/>
</dbReference>
<gene>
    <name evidence="1" type="ORF">Raf01_46610</name>
</gene>
<sequence>MKAQVPVEQRRARLAWRHHLAGAEAGTGTAGLAAGPAGAAGLAAGSAGKAAGAPAWDGAAFAARVAEDLVALHSTDPATVFLSLAARSPAMRVPAVRKPAARKPAVRKPAVREPAQIAPADIERALYEDRTLMRMLGMRRTVFVVPTDLVAVVQESTMPAIAARQRKLLLGLLTEAGVAEDPEAWLAEVEDATVKALAARGEATAATLSRDEPRLRTQVVVSPDKSYGGAFNITSRLLLVLAAQGRIVRGRPRGSWLSTQYSWSPIERWVPAGMPEWSPADARVELARRWLTGYGPGTADDLKWWTGWTMGEVKRALAGLDTVEVDLDGVSGLVLAEDADEVPVAPPSAVLLPALDPTVMGWAGRDWYVGEHRPVLFDRNGNAGPTVWWDGHVVGGWAQRGDGEIAVRLLEDVGREARAAIDAAAAATGAWLGDVRITPRFRTPLETELSQPDR</sequence>
<dbReference type="InterPro" id="IPR009351">
    <property type="entry name" value="AlkZ-like"/>
</dbReference>
<protein>
    <recommendedName>
        <fullName evidence="3">Winged helix DNA-binding domain-containing protein</fullName>
    </recommendedName>
</protein>
<keyword evidence="2" id="KW-1185">Reference proteome</keyword>
<proteinExistence type="predicted"/>
<comment type="caution">
    <text evidence="1">The sequence shown here is derived from an EMBL/GenBank/DDBJ whole genome shotgun (WGS) entry which is preliminary data.</text>
</comment>
<dbReference type="PANTHER" id="PTHR38479">
    <property type="entry name" value="LMO0824 PROTEIN"/>
    <property type="match status" value="1"/>
</dbReference>
<evidence type="ECO:0000313" key="1">
    <source>
        <dbReference type="EMBL" id="GIH16489.1"/>
    </source>
</evidence>
<organism evidence="1 2">
    <name type="scientific">Rugosimonospora africana</name>
    <dbReference type="NCBI Taxonomy" id="556532"/>
    <lineage>
        <taxon>Bacteria</taxon>
        <taxon>Bacillati</taxon>
        <taxon>Actinomycetota</taxon>
        <taxon>Actinomycetes</taxon>
        <taxon>Micromonosporales</taxon>
        <taxon>Micromonosporaceae</taxon>
        <taxon>Rugosimonospora</taxon>
    </lineage>
</organism>
<dbReference type="PANTHER" id="PTHR38479:SF2">
    <property type="entry name" value="WINGED HELIX DNA-BINDING DOMAIN-CONTAINING PROTEIN"/>
    <property type="match status" value="1"/>
</dbReference>
<dbReference type="Pfam" id="PF06224">
    <property type="entry name" value="AlkZ-like"/>
    <property type="match status" value="1"/>
</dbReference>
<reference evidence="1" key="1">
    <citation type="submission" date="2021-01" db="EMBL/GenBank/DDBJ databases">
        <title>Whole genome shotgun sequence of Rugosimonospora africana NBRC 104875.</title>
        <authorList>
            <person name="Komaki H."/>
            <person name="Tamura T."/>
        </authorList>
    </citation>
    <scope>NUCLEOTIDE SEQUENCE</scope>
    <source>
        <strain evidence="1">NBRC 104875</strain>
    </source>
</reference>
<evidence type="ECO:0008006" key="3">
    <source>
        <dbReference type="Google" id="ProtNLM"/>
    </source>
</evidence>
<dbReference type="EMBL" id="BONZ01000043">
    <property type="protein sequence ID" value="GIH16489.1"/>
    <property type="molecule type" value="Genomic_DNA"/>
</dbReference>
<name>A0A8J3QT38_9ACTN</name>
<evidence type="ECO:0000313" key="2">
    <source>
        <dbReference type="Proteomes" id="UP000642748"/>
    </source>
</evidence>
<accession>A0A8J3QT38</accession>
<dbReference type="Proteomes" id="UP000642748">
    <property type="component" value="Unassembled WGS sequence"/>
</dbReference>